<dbReference type="RefSeq" id="WP_007060844.1">
    <property type="nucleotide sequence ID" value="NZ_ACVI01000027.1"/>
</dbReference>
<keyword evidence="1" id="KW-0472">Membrane</keyword>
<dbReference type="PATRIC" id="fig|536227.13.peg.2836"/>
<feature type="transmembrane region" description="Helical" evidence="1">
    <location>
        <begin position="12"/>
        <end position="32"/>
    </location>
</feature>
<organism evidence="3 4">
    <name type="scientific">Clostridium carboxidivorans P7</name>
    <dbReference type="NCBI Taxonomy" id="536227"/>
    <lineage>
        <taxon>Bacteria</taxon>
        <taxon>Bacillati</taxon>
        <taxon>Bacillota</taxon>
        <taxon>Clostridia</taxon>
        <taxon>Eubacteriales</taxon>
        <taxon>Clostridiaceae</taxon>
        <taxon>Clostridium</taxon>
    </lineage>
</organism>
<dbReference type="KEGG" id="cck:Ccar_13540"/>
<gene>
    <name evidence="3" type="ORF">CcarbDRAFT_1959</name>
</gene>
<feature type="domain" description="Peptidase M56" evidence="2">
    <location>
        <begin position="11"/>
        <end position="325"/>
    </location>
</feature>
<comment type="caution">
    <text evidence="3">The sequence shown here is derived from an EMBL/GenBank/DDBJ whole genome shotgun (WGS) entry which is preliminary data.</text>
</comment>
<dbReference type="Gene3D" id="3.30.2010.10">
    <property type="entry name" value="Metalloproteases ('zincins'), catalytic domain"/>
    <property type="match status" value="1"/>
</dbReference>
<feature type="transmembrane region" description="Helical" evidence="1">
    <location>
        <begin position="131"/>
        <end position="152"/>
    </location>
</feature>
<dbReference type="AlphaFoldDB" id="C6PT42"/>
<dbReference type="eggNOG" id="COG4219">
    <property type="taxonomic scope" value="Bacteria"/>
</dbReference>
<dbReference type="Pfam" id="PF05569">
    <property type="entry name" value="Peptidase_M56"/>
    <property type="match status" value="1"/>
</dbReference>
<keyword evidence="1" id="KW-0812">Transmembrane</keyword>
<accession>C6PT42</accession>
<dbReference type="STRING" id="536227.Ccar_13540"/>
<keyword evidence="4" id="KW-1185">Reference proteome</keyword>
<evidence type="ECO:0000256" key="1">
    <source>
        <dbReference type="SAM" id="Phobius"/>
    </source>
</evidence>
<dbReference type="InterPro" id="IPR052173">
    <property type="entry name" value="Beta-lactam_resp_regulator"/>
</dbReference>
<dbReference type="InterPro" id="IPR008756">
    <property type="entry name" value="Peptidase_M56"/>
</dbReference>
<dbReference type="PANTHER" id="PTHR34978:SF3">
    <property type="entry name" value="SLR0241 PROTEIN"/>
    <property type="match status" value="1"/>
</dbReference>
<dbReference type="Proteomes" id="UP000004198">
    <property type="component" value="Unassembled WGS sequence"/>
</dbReference>
<evidence type="ECO:0000259" key="2">
    <source>
        <dbReference type="Pfam" id="PF05569"/>
    </source>
</evidence>
<protein>
    <submittedName>
        <fullName evidence="3">Peptidase M56 BlaR1</fullName>
    </submittedName>
</protein>
<name>C6PT42_9CLOT</name>
<reference evidence="3 4" key="1">
    <citation type="submission" date="2009-06" db="EMBL/GenBank/DDBJ databases">
        <title>The draft genome of Clostridium carboxidivorans P7.</title>
        <authorList>
            <consortium name="US DOE Joint Genome Institute (JGI-PGF)"/>
            <person name="Lucas S."/>
            <person name="Copeland A."/>
            <person name="Lapidus A."/>
            <person name="Glavina del Rio T."/>
            <person name="Tice H."/>
            <person name="Bruce D."/>
            <person name="Goodwin L."/>
            <person name="Pitluck S."/>
            <person name="Larimer F."/>
            <person name="Land M.L."/>
            <person name="Hauser L."/>
            <person name="Hemme C.L."/>
        </authorList>
    </citation>
    <scope>NUCLEOTIDE SEQUENCE [LARGE SCALE GENOMIC DNA]</scope>
    <source>
        <strain evidence="3 4">P7</strain>
    </source>
</reference>
<dbReference type="EMBL" id="ACVI01000027">
    <property type="protein sequence ID" value="EET87563.1"/>
    <property type="molecule type" value="Genomic_DNA"/>
</dbReference>
<evidence type="ECO:0000313" key="4">
    <source>
        <dbReference type="Proteomes" id="UP000004198"/>
    </source>
</evidence>
<dbReference type="CDD" id="cd07341">
    <property type="entry name" value="M56_BlaR1_MecR1_like"/>
    <property type="match status" value="1"/>
</dbReference>
<dbReference type="PANTHER" id="PTHR34978">
    <property type="entry name" value="POSSIBLE SENSOR-TRANSDUCER PROTEIN BLAR"/>
    <property type="match status" value="1"/>
</dbReference>
<dbReference type="OrthoDB" id="9762883at2"/>
<evidence type="ECO:0000313" key="3">
    <source>
        <dbReference type="EMBL" id="EET87563.1"/>
    </source>
</evidence>
<proteinExistence type="predicted"/>
<sequence length="500" mass="58956">MFHLMILYKWVLYLSFSASTLILITFLIIRILKGKLRLQIQYAMWIFILIRLIVPILPQSSFSLFNMSPVFFNRPPVVSAIDKFDYDQYFTENLDENAVRNIQVNKEYFYLNPNMLTKEMSMPLSTIKLTLILWSIGVILGILYMVMAYVTCVNKVNKCKQLVDHRIIDILEKCKRNMKIKTKIVVVKGQDIKTPAIFGLFNPKILMPESIIEEMNDNDIRHIFLHELSHYKRKDVLTNYVIKIVNIVYWFNPFVWYLTKRMKKDMELCCDSLALSYLENDKLKEYGYTMINLIKYSKFNTKKELNMAVGISVNAEDMVRRINVIKQFKRSSPRVIITSMIILSVLGITMLTEGKIDNVFSSNLFFNDVNNNIGSKYVVDELGRNRIIDNTYYSYEYDPEVVGNWTCVDFVEYISDFKKSKRYCKDELYIKELKFFKNGTTDKKCFTWTKGMVIDKEDKVSSEYLIKDIDGETYMFVQWKSGDYAYGGKRPMYYVLKKVN</sequence>
<keyword evidence="1" id="KW-1133">Transmembrane helix</keyword>
<feature type="transmembrane region" description="Helical" evidence="1">
    <location>
        <begin position="44"/>
        <end position="65"/>
    </location>
</feature>